<keyword evidence="6" id="KW-1185">Reference proteome</keyword>
<dbReference type="PRINTS" id="PR00811">
    <property type="entry name" value="BCTERIALGSPD"/>
</dbReference>
<feature type="signal peptide" evidence="2">
    <location>
        <begin position="1"/>
        <end position="24"/>
    </location>
</feature>
<gene>
    <name evidence="5" type="ORF">SAMN06265338_102374</name>
</gene>
<evidence type="ECO:0000259" key="3">
    <source>
        <dbReference type="Pfam" id="PF00263"/>
    </source>
</evidence>
<proteinExistence type="inferred from homology"/>
<dbReference type="Proteomes" id="UP000198418">
    <property type="component" value="Unassembled WGS sequence"/>
</dbReference>
<dbReference type="RefSeq" id="WP_088519882.1">
    <property type="nucleotide sequence ID" value="NZ_FYDG01000002.1"/>
</dbReference>
<feature type="chain" id="PRO_5012781365" evidence="2">
    <location>
        <begin position="25"/>
        <end position="484"/>
    </location>
</feature>
<sequence>MHMTRPWLIAGLSVLLGLSSPALAPVRAANIGDGEIVRFTSDRGARHVNMGVGKSVILELPVEAGEIFVGNPAVANAVVRSAKKIYVIGQSAGQTTIYAMDKQGRRIASLELSIGRDIAELQDILRAAMPSSKVVARTVNDSIILTGEVDSAADMQTAMDVAKGFVQSANGGGGAGGQQLGQTINAMTIRGRDQVMIKVTIAEVQRTVTKQLGVTASTLAGNWGKFVQDNPFALNGQSYSSGALTTKSNFGGGNSLSQTLQAFERNGVARVLAEPTVTAVSGESAKFTVGGEVPISSGTTCSGQGQTSNCLVSVTYKTYGVTLNFTPIVLSAGRISLRLATEVAEIDPSTTVSTGTVSAPGFRTRRHETTVELPTGGSIATAGLIQSNTNQSINGVPGVMNLPILGSLFRSRDYQRQETELMIIVTPYIAKSVGPNALARPDDNYADSNDPQAWLLGRVNKLYSTTDNPEAAKHFSGRVGFIHD</sequence>
<dbReference type="PANTHER" id="PTHR30332:SF17">
    <property type="entry name" value="TYPE IV PILIATION SYSTEM PROTEIN DR_0774-RELATED"/>
    <property type="match status" value="1"/>
</dbReference>
<dbReference type="InterPro" id="IPR004846">
    <property type="entry name" value="T2SS/T3SS_dom"/>
</dbReference>
<dbReference type="PANTHER" id="PTHR30332">
    <property type="entry name" value="PROBABLE GENERAL SECRETION PATHWAY PROTEIN D"/>
    <property type="match status" value="1"/>
</dbReference>
<accession>A0A212R208</accession>
<evidence type="ECO:0000259" key="4">
    <source>
        <dbReference type="Pfam" id="PF13629"/>
    </source>
</evidence>
<dbReference type="Pfam" id="PF00263">
    <property type="entry name" value="Secretin"/>
    <property type="match status" value="1"/>
</dbReference>
<protein>
    <submittedName>
        <fullName evidence="5">Pilus assembly protein CpaC</fullName>
    </submittedName>
</protein>
<dbReference type="InterPro" id="IPR001775">
    <property type="entry name" value="GspD/PilQ"/>
</dbReference>
<feature type="domain" description="Type II/III secretion system secretin-like" evidence="3">
    <location>
        <begin position="262"/>
        <end position="430"/>
    </location>
</feature>
<reference evidence="6" key="1">
    <citation type="submission" date="2017-06" db="EMBL/GenBank/DDBJ databases">
        <authorList>
            <person name="Varghese N."/>
            <person name="Submissions S."/>
        </authorList>
    </citation>
    <scope>NUCLEOTIDE SEQUENCE [LARGE SCALE GENOMIC DNA]</scope>
    <source>
        <strain evidence="6">DSM 137</strain>
    </source>
</reference>
<dbReference type="AlphaFoldDB" id="A0A212R208"/>
<dbReference type="InterPro" id="IPR050810">
    <property type="entry name" value="Bact_Secretion_Sys_Channel"/>
</dbReference>
<feature type="domain" description="Pilus formation protein N-terminal" evidence="4">
    <location>
        <begin position="45"/>
        <end position="114"/>
    </location>
</feature>
<name>A0A212R208_RHOAC</name>
<keyword evidence="2" id="KW-0732">Signal</keyword>
<dbReference type="Pfam" id="PF13629">
    <property type="entry name" value="T2SS-T3SS_pil_N"/>
    <property type="match status" value="1"/>
</dbReference>
<comment type="similarity">
    <text evidence="1">Belongs to the bacterial secretin family.</text>
</comment>
<dbReference type="OrthoDB" id="9775455at2"/>
<dbReference type="EMBL" id="FYDG01000002">
    <property type="protein sequence ID" value="SNB66030.1"/>
    <property type="molecule type" value="Genomic_DNA"/>
</dbReference>
<dbReference type="GO" id="GO:0015627">
    <property type="term" value="C:type II protein secretion system complex"/>
    <property type="evidence" value="ECO:0007669"/>
    <property type="project" value="TreeGrafter"/>
</dbReference>
<dbReference type="GO" id="GO:0009306">
    <property type="term" value="P:protein secretion"/>
    <property type="evidence" value="ECO:0007669"/>
    <property type="project" value="InterPro"/>
</dbReference>
<evidence type="ECO:0000256" key="1">
    <source>
        <dbReference type="RuleBase" id="RU004003"/>
    </source>
</evidence>
<organism evidence="5 6">
    <name type="scientific">Rhodoblastus acidophilus</name>
    <name type="common">Rhodopseudomonas acidophila</name>
    <dbReference type="NCBI Taxonomy" id="1074"/>
    <lineage>
        <taxon>Bacteria</taxon>
        <taxon>Pseudomonadati</taxon>
        <taxon>Pseudomonadota</taxon>
        <taxon>Alphaproteobacteria</taxon>
        <taxon>Hyphomicrobiales</taxon>
        <taxon>Rhodoblastaceae</taxon>
        <taxon>Rhodoblastus</taxon>
    </lineage>
</organism>
<dbReference type="InterPro" id="IPR032789">
    <property type="entry name" value="T2SS-T3SS_pil_N"/>
</dbReference>
<evidence type="ECO:0000256" key="2">
    <source>
        <dbReference type="SAM" id="SignalP"/>
    </source>
</evidence>
<evidence type="ECO:0000313" key="5">
    <source>
        <dbReference type="EMBL" id="SNB66030.1"/>
    </source>
</evidence>
<evidence type="ECO:0000313" key="6">
    <source>
        <dbReference type="Proteomes" id="UP000198418"/>
    </source>
</evidence>